<proteinExistence type="predicted"/>
<keyword evidence="1" id="KW-0472">Membrane</keyword>
<feature type="transmembrane region" description="Helical" evidence="1">
    <location>
        <begin position="149"/>
        <end position="167"/>
    </location>
</feature>
<evidence type="ECO:0000313" key="2">
    <source>
        <dbReference type="EMBL" id="MCQ4815435.1"/>
    </source>
</evidence>
<evidence type="ECO:0000313" key="3">
    <source>
        <dbReference type="Proteomes" id="UP001205919"/>
    </source>
</evidence>
<organism evidence="2 3">
    <name type="scientific">Cloacibacillus evryensis</name>
    <dbReference type="NCBI Taxonomy" id="508460"/>
    <lineage>
        <taxon>Bacteria</taxon>
        <taxon>Thermotogati</taxon>
        <taxon>Synergistota</taxon>
        <taxon>Synergistia</taxon>
        <taxon>Synergistales</taxon>
        <taxon>Synergistaceae</taxon>
        <taxon>Cloacibacillus</taxon>
    </lineage>
</organism>
<sequence>MALLAPDVYEGTDASSVSSAKLAASKSSSASAQPPVTAEFVKKSAEIITENGQKYIQAKVHLTSSVALPDVKLLVISHQKNGENIIVAGRALGGIHTGESNVVTVKAPFVEEIAKNSTGVSVKVLSPWLKPDRPKKGGDSGGSSGGCSAGIAGFAALFALALLPLAGGRKK</sequence>
<keyword evidence="1" id="KW-0812">Transmembrane</keyword>
<dbReference type="Proteomes" id="UP001205919">
    <property type="component" value="Unassembled WGS sequence"/>
</dbReference>
<evidence type="ECO:0000256" key="1">
    <source>
        <dbReference type="SAM" id="Phobius"/>
    </source>
</evidence>
<reference evidence="2 3" key="1">
    <citation type="submission" date="2022-06" db="EMBL/GenBank/DDBJ databases">
        <title>Isolation of gut microbiota from human fecal samples.</title>
        <authorList>
            <person name="Pamer E.G."/>
            <person name="Barat B."/>
            <person name="Waligurski E."/>
            <person name="Medina S."/>
            <person name="Paddock L."/>
            <person name="Mostad J."/>
        </authorList>
    </citation>
    <scope>NUCLEOTIDE SEQUENCE [LARGE SCALE GENOMIC DNA]</scope>
    <source>
        <strain evidence="2 3">DFI.9.90</strain>
    </source>
</reference>
<dbReference type="EMBL" id="JANFYT010000036">
    <property type="protein sequence ID" value="MCQ4815435.1"/>
    <property type="molecule type" value="Genomic_DNA"/>
</dbReference>
<comment type="caution">
    <text evidence="2">The sequence shown here is derived from an EMBL/GenBank/DDBJ whole genome shotgun (WGS) entry which is preliminary data.</text>
</comment>
<gene>
    <name evidence="2" type="ORF">NE630_13430</name>
</gene>
<keyword evidence="1" id="KW-1133">Transmembrane helix</keyword>
<name>A0AAW5K3P4_9BACT</name>
<dbReference type="RefSeq" id="WP_187118632.1">
    <property type="nucleotide sequence ID" value="NZ_CABKQM010000005.1"/>
</dbReference>
<accession>A0AAW5K3P4</accession>
<dbReference type="AlphaFoldDB" id="A0AAW5K3P4"/>
<protein>
    <submittedName>
        <fullName evidence="2">Uncharacterized protein</fullName>
    </submittedName>
</protein>
<keyword evidence="3" id="KW-1185">Reference proteome</keyword>